<evidence type="ECO:0000256" key="5">
    <source>
        <dbReference type="ARBA" id="ARBA00022603"/>
    </source>
</evidence>
<reference evidence="11 12" key="1">
    <citation type="submission" date="2016-04" db="EMBL/GenBank/DDBJ databases">
        <title>The genome of Intoshia linei affirms orthonectids as highly simplified spiralians.</title>
        <authorList>
            <person name="Mikhailov K.V."/>
            <person name="Slusarev G.S."/>
            <person name="Nikitin M.A."/>
            <person name="Logacheva M.D."/>
            <person name="Penin A."/>
            <person name="Aleoshin V."/>
            <person name="Panchin Y.V."/>
        </authorList>
    </citation>
    <scope>NUCLEOTIDE SEQUENCE [LARGE SCALE GENOMIC DNA]</scope>
    <source>
        <strain evidence="11">Intl2013</strain>
        <tissue evidence="11">Whole animal</tissue>
    </source>
</reference>
<keyword evidence="7" id="KW-0949">S-adenosyl-L-methionine</keyword>
<dbReference type="Pfam" id="PF03587">
    <property type="entry name" value="EMG1"/>
    <property type="match status" value="1"/>
</dbReference>
<dbReference type="AlphaFoldDB" id="A0A177AXZ5"/>
<evidence type="ECO:0000256" key="4">
    <source>
        <dbReference type="ARBA" id="ARBA00022552"/>
    </source>
</evidence>
<dbReference type="SUPFAM" id="SSF75217">
    <property type="entry name" value="alpha/beta knot"/>
    <property type="match status" value="1"/>
</dbReference>
<dbReference type="InterPro" id="IPR029028">
    <property type="entry name" value="Alpha/beta_knot_MTases"/>
</dbReference>
<keyword evidence="5" id="KW-0489">Methyltransferase</keyword>
<evidence type="ECO:0000256" key="6">
    <source>
        <dbReference type="ARBA" id="ARBA00022679"/>
    </source>
</evidence>
<evidence type="ECO:0000256" key="10">
    <source>
        <dbReference type="ARBA" id="ARBA00023242"/>
    </source>
</evidence>
<evidence type="ECO:0000256" key="7">
    <source>
        <dbReference type="ARBA" id="ARBA00022691"/>
    </source>
</evidence>
<protein>
    <recommendedName>
        <fullName evidence="13">Ribosomal RNA small subunit methyltransferase NEP1</fullName>
    </recommendedName>
</protein>
<evidence type="ECO:0000256" key="8">
    <source>
        <dbReference type="ARBA" id="ARBA00022730"/>
    </source>
</evidence>
<comment type="subcellular location">
    <subcellularLocation>
        <location evidence="1">Nucleus</location>
        <location evidence="1">Nucleolus</location>
    </subcellularLocation>
</comment>
<dbReference type="GO" id="GO:0070037">
    <property type="term" value="F:rRNA (pseudouridine) methyltransferase activity"/>
    <property type="evidence" value="ECO:0007669"/>
    <property type="project" value="InterPro"/>
</dbReference>
<dbReference type="GO" id="GO:0032040">
    <property type="term" value="C:small-subunit processome"/>
    <property type="evidence" value="ECO:0007669"/>
    <property type="project" value="TreeGrafter"/>
</dbReference>
<sequence length="242" mass="27354">MKSKRKNVKINQKVKKLAKELKPTQTIENTSKNQINEKCITVILTKCSLEIAKINGKLELLDGNKHKNYLLSKHKNIIDYRPDISHQCLLMLQDSPLNRVGQLNVYLKTINNVLIKINPQTRIPRTFDRFSGLMVQLLQKLSIRATDSSTKLLSIIANPVSKYLSLDSIKIVTSCHVEYKENQLEPFLNNSRPLVFYIGAMSHGSQSVDDATESISFGSHPLSGALACAKLCTIIENYRNIF</sequence>
<evidence type="ECO:0000256" key="9">
    <source>
        <dbReference type="ARBA" id="ARBA00022884"/>
    </source>
</evidence>
<dbReference type="FunFam" id="3.40.1280.10:FF:000003">
    <property type="entry name" value="Ribosomal RNA small subunit methyltransferase"/>
    <property type="match status" value="1"/>
</dbReference>
<comment type="similarity">
    <text evidence="2">Belongs to the class IV-like SAM-binding methyltransferase superfamily. RNA methyltransferase NEP1 family.</text>
</comment>
<dbReference type="PANTHER" id="PTHR12636">
    <property type="entry name" value="NEP1/MRA1"/>
    <property type="match status" value="1"/>
</dbReference>
<evidence type="ECO:0000256" key="1">
    <source>
        <dbReference type="ARBA" id="ARBA00004604"/>
    </source>
</evidence>
<dbReference type="OrthoDB" id="269804at2759"/>
<keyword evidence="12" id="KW-1185">Reference proteome</keyword>
<name>A0A177AXZ5_9BILA</name>
<dbReference type="GO" id="GO:0070475">
    <property type="term" value="P:rRNA base methylation"/>
    <property type="evidence" value="ECO:0007669"/>
    <property type="project" value="InterPro"/>
</dbReference>
<dbReference type="CDD" id="cd18088">
    <property type="entry name" value="Nep1-like"/>
    <property type="match status" value="1"/>
</dbReference>
<evidence type="ECO:0000256" key="2">
    <source>
        <dbReference type="ARBA" id="ARBA00008115"/>
    </source>
</evidence>
<gene>
    <name evidence="11" type="ORF">A3Q56_05399</name>
</gene>
<dbReference type="EMBL" id="LWCA01000804">
    <property type="protein sequence ID" value="OAF66879.1"/>
    <property type="molecule type" value="Genomic_DNA"/>
</dbReference>
<dbReference type="GO" id="GO:0019843">
    <property type="term" value="F:rRNA binding"/>
    <property type="evidence" value="ECO:0007669"/>
    <property type="project" value="UniProtKB-KW"/>
</dbReference>
<organism evidence="11 12">
    <name type="scientific">Intoshia linei</name>
    <dbReference type="NCBI Taxonomy" id="1819745"/>
    <lineage>
        <taxon>Eukaryota</taxon>
        <taxon>Metazoa</taxon>
        <taxon>Spiralia</taxon>
        <taxon>Lophotrochozoa</taxon>
        <taxon>Mesozoa</taxon>
        <taxon>Orthonectida</taxon>
        <taxon>Rhopaluridae</taxon>
        <taxon>Intoshia</taxon>
    </lineage>
</organism>
<keyword evidence="9" id="KW-0694">RNA-binding</keyword>
<evidence type="ECO:0000313" key="12">
    <source>
        <dbReference type="Proteomes" id="UP000078046"/>
    </source>
</evidence>
<keyword evidence="6" id="KW-0808">Transferase</keyword>
<evidence type="ECO:0000256" key="3">
    <source>
        <dbReference type="ARBA" id="ARBA00022517"/>
    </source>
</evidence>
<comment type="caution">
    <text evidence="11">The sequence shown here is derived from an EMBL/GenBank/DDBJ whole genome shotgun (WGS) entry which is preliminary data.</text>
</comment>
<dbReference type="PANTHER" id="PTHR12636:SF5">
    <property type="entry name" value="RIBOSOMAL RNA SMALL SUBUNIT METHYLTRANSFERASE NEP1"/>
    <property type="match status" value="1"/>
</dbReference>
<keyword evidence="4" id="KW-0698">rRNA processing</keyword>
<dbReference type="Proteomes" id="UP000078046">
    <property type="component" value="Unassembled WGS sequence"/>
</dbReference>
<keyword evidence="3" id="KW-0690">Ribosome biogenesis</keyword>
<evidence type="ECO:0008006" key="13">
    <source>
        <dbReference type="Google" id="ProtNLM"/>
    </source>
</evidence>
<keyword evidence="8" id="KW-0699">rRNA-binding</keyword>
<evidence type="ECO:0000313" key="11">
    <source>
        <dbReference type="EMBL" id="OAF66879.1"/>
    </source>
</evidence>
<dbReference type="InterPro" id="IPR029026">
    <property type="entry name" value="tRNA_m1G_MTases_N"/>
</dbReference>
<proteinExistence type="inferred from homology"/>
<keyword evidence="10" id="KW-0539">Nucleus</keyword>
<dbReference type="Gene3D" id="3.40.1280.10">
    <property type="match status" value="1"/>
</dbReference>
<dbReference type="InterPro" id="IPR005304">
    <property type="entry name" value="Rbsml_bgen_MeTrfase_EMG1/NEP1"/>
</dbReference>
<accession>A0A177AXZ5</accession>